<keyword evidence="2" id="KW-1185">Reference proteome</keyword>
<feature type="transmembrane region" description="Helical" evidence="1">
    <location>
        <begin position="18"/>
        <end position="37"/>
    </location>
</feature>
<feature type="transmembrane region" description="Helical" evidence="1">
    <location>
        <begin position="57"/>
        <end position="79"/>
    </location>
</feature>
<sequence length="134" mass="14953">MCCVFPGACCGKSLRKGCLIHSIANIIILIIFILIMAHKLTSGLDEKDREYGVSINVYYIIMVLLVVFIVGALLLLIGIFTRNKALVITALVINYVQVASYIASLSQIYLGCKLSYLYRYCDIFVLCNGNETWT</sequence>
<dbReference type="AlphaFoldDB" id="A0A6J2T124"/>
<dbReference type="RefSeq" id="XP_030369704.1">
    <property type="nucleotide sequence ID" value="XM_030513844.1"/>
</dbReference>
<feature type="transmembrane region" description="Helical" evidence="1">
    <location>
        <begin position="86"/>
        <end position="110"/>
    </location>
</feature>
<proteinExistence type="predicted"/>
<evidence type="ECO:0000313" key="2">
    <source>
        <dbReference type="Proteomes" id="UP000504634"/>
    </source>
</evidence>
<keyword evidence="1" id="KW-1133">Transmembrane helix</keyword>
<reference evidence="3" key="1">
    <citation type="submission" date="2025-08" db="UniProtKB">
        <authorList>
            <consortium name="RefSeq"/>
        </authorList>
    </citation>
    <scope>IDENTIFICATION</scope>
    <source>
        <strain evidence="3">11010-0011.00</strain>
        <tissue evidence="3">Whole body</tissue>
    </source>
</reference>
<dbReference type="Proteomes" id="UP000504634">
    <property type="component" value="Unplaced"/>
</dbReference>
<name>A0A6J2T124_DROLE</name>
<evidence type="ECO:0000256" key="1">
    <source>
        <dbReference type="SAM" id="Phobius"/>
    </source>
</evidence>
<gene>
    <name evidence="3" type="primary">LOC115620557</name>
</gene>
<organism evidence="2 3">
    <name type="scientific">Drosophila lebanonensis</name>
    <name type="common">Fruit fly</name>
    <name type="synonym">Scaptodrosophila lebanonensis</name>
    <dbReference type="NCBI Taxonomy" id="7225"/>
    <lineage>
        <taxon>Eukaryota</taxon>
        <taxon>Metazoa</taxon>
        <taxon>Ecdysozoa</taxon>
        <taxon>Arthropoda</taxon>
        <taxon>Hexapoda</taxon>
        <taxon>Insecta</taxon>
        <taxon>Pterygota</taxon>
        <taxon>Neoptera</taxon>
        <taxon>Endopterygota</taxon>
        <taxon>Diptera</taxon>
        <taxon>Brachycera</taxon>
        <taxon>Muscomorpha</taxon>
        <taxon>Ephydroidea</taxon>
        <taxon>Drosophilidae</taxon>
        <taxon>Scaptodrosophila</taxon>
    </lineage>
</organism>
<protein>
    <submittedName>
        <fullName evidence="3">Uncharacterized protein LOC115620557</fullName>
    </submittedName>
</protein>
<keyword evidence="1" id="KW-0812">Transmembrane</keyword>
<accession>A0A6J2T124</accession>
<evidence type="ECO:0000313" key="3">
    <source>
        <dbReference type="RefSeq" id="XP_030369704.1"/>
    </source>
</evidence>
<dbReference type="GeneID" id="115620557"/>
<keyword evidence="1" id="KW-0472">Membrane</keyword>